<dbReference type="InterPro" id="IPR000719">
    <property type="entry name" value="Prot_kinase_dom"/>
</dbReference>
<evidence type="ECO:0000313" key="10">
    <source>
        <dbReference type="EMBL" id="KAG5453214.1"/>
    </source>
</evidence>
<keyword evidence="4 8" id="KW-0472">Membrane</keyword>
<dbReference type="GO" id="GO:0007169">
    <property type="term" value="P:cell surface receptor protein tyrosine kinase signaling pathway"/>
    <property type="evidence" value="ECO:0007669"/>
    <property type="project" value="TreeGrafter"/>
</dbReference>
<dbReference type="Gene3D" id="1.10.510.10">
    <property type="entry name" value="Transferase(Phosphotransferase) domain 1"/>
    <property type="match status" value="1"/>
</dbReference>
<feature type="region of interest" description="Disordered" evidence="7">
    <location>
        <begin position="1074"/>
        <end position="1093"/>
    </location>
</feature>
<dbReference type="CDD" id="cd00192">
    <property type="entry name" value="PTKc"/>
    <property type="match status" value="1"/>
</dbReference>
<feature type="region of interest" description="Disordered" evidence="7">
    <location>
        <begin position="444"/>
        <end position="468"/>
    </location>
</feature>
<dbReference type="OrthoDB" id="73209at2759"/>
<name>A0A8T1MV00_CLOSI</name>
<reference evidence="10 11" key="2">
    <citation type="journal article" date="2021" name="Genomics">
        <title>High-quality reference genome for Clonorchis sinensis.</title>
        <authorList>
            <person name="Young N.D."/>
            <person name="Stroehlein A.J."/>
            <person name="Kinkar L."/>
            <person name="Wang T."/>
            <person name="Sohn W.M."/>
            <person name="Chang B.C.H."/>
            <person name="Kaur P."/>
            <person name="Weisz D."/>
            <person name="Dudchenko O."/>
            <person name="Aiden E.L."/>
            <person name="Korhonen P.K."/>
            <person name="Gasser R.B."/>
        </authorList>
    </citation>
    <scope>NUCLEOTIDE SEQUENCE [LARGE SCALE GENOMIC DNA]</scope>
    <source>
        <strain evidence="10">Cs-k2</strain>
    </source>
</reference>
<dbReference type="PROSITE" id="PS00107">
    <property type="entry name" value="PROTEIN_KINASE_ATP"/>
    <property type="match status" value="1"/>
</dbReference>
<dbReference type="PRINTS" id="PR00109">
    <property type="entry name" value="TYRKINASE"/>
</dbReference>
<dbReference type="Proteomes" id="UP000286415">
    <property type="component" value="Unassembled WGS sequence"/>
</dbReference>
<dbReference type="Gene3D" id="3.30.200.20">
    <property type="entry name" value="Phosphorylase Kinase, domain 1"/>
    <property type="match status" value="1"/>
</dbReference>
<feature type="compositionally biased region" description="Low complexity" evidence="7">
    <location>
        <begin position="444"/>
        <end position="453"/>
    </location>
</feature>
<comment type="catalytic activity">
    <reaction evidence="5">
        <text>L-tyrosyl-[protein] + ATP = O-phospho-L-tyrosyl-[protein] + ADP + H(+)</text>
        <dbReference type="Rhea" id="RHEA:10596"/>
        <dbReference type="Rhea" id="RHEA-COMP:10136"/>
        <dbReference type="Rhea" id="RHEA-COMP:20101"/>
        <dbReference type="ChEBI" id="CHEBI:15378"/>
        <dbReference type="ChEBI" id="CHEBI:30616"/>
        <dbReference type="ChEBI" id="CHEBI:46858"/>
        <dbReference type="ChEBI" id="CHEBI:61978"/>
        <dbReference type="ChEBI" id="CHEBI:456216"/>
        <dbReference type="EC" id="2.7.10.1"/>
    </reaction>
</comment>
<dbReference type="SMART" id="SM00219">
    <property type="entry name" value="TyrKc"/>
    <property type="match status" value="1"/>
</dbReference>
<evidence type="ECO:0000259" key="9">
    <source>
        <dbReference type="PROSITE" id="PS50011"/>
    </source>
</evidence>
<keyword evidence="2 8" id="KW-0812">Transmembrane</keyword>
<dbReference type="InterPro" id="IPR001828">
    <property type="entry name" value="ANF_lig-bd_rcpt"/>
</dbReference>
<sequence>AERAVSLVNRDSSFLAETEYALRLDSHFCQDGVVLNEYFKILSASAESRLIGTIAAIRSDDMESVVELSNIRKKLVISPTVATARFLEQRHYPYFFRTIPSMTQANYILLRLFLRWNWRRVVLFRDADHFFNPRLFQAMNIEIIADMQMDEDQLTYKNVRHSLENLKQLNSRIFVVEYEAKGTYCVLCAAYHLGMHLDAEYVWFLNPWLSNGWWKHPSVSHLTDCTEQEMANISSWTFTVGHQWIFPYVFDSGFQFDFRDNGFVLYPSSTESEDLSNKQAIMQTTTTPQLEPISDTPPYSKPSKRLKRSAAVSRLSWKVPQLDVYEQHKWYQTYTYDAVVALAWALVGMLKENPSVASALDQTDVAEAFRNRVGRVNFGHKGFAGFDMAAVPFPSLDSSVQNPLGLRFNSRNERVASHWVLKQNQVKTTIPIFWWSFSPNQSSTDVSSNSSSSTGMDATVSQDRTTEQRVTLLDSHTTERNDDRRSTIARATVTSTSGNNTSDTQDLLDDFASFERHVIMRTVDNVSWSLLGGPPHDGSRVSEVCAFPFLSHTLNMGCTGATVFVAICVTVLCLVPVILASLHYRRKLHEAEKRTRKPFEELCAELADLNMSCFPVLLLGFKCSTVAFFWCLAAMPTEGSMRARILPKLRQGKSRDRGRVRTTDLRMPMEAIVLNRHIGQGAFGLVFGGEAKTNETWEAVAVKVLNEKATYEGKIDFLSEAKLMRSLEHRNVVRLIGISLKLKDTLYLIMELMLLGDLKTYLLSRRILAQRSPDHEDIRPSTLTKMSIDIAQGVQYLHSKNLIHRDIACRNCLVGSDHVVKLGDFGLTREKTTNRPDGYYRFTRNCELPIRWMSPEAVQYGMFSVQSDIWSYGITVYEIVTFGVFPYSDMGDVEVVERVKRMEFGISDFLPPSARNTTVWRLIRLCCQHQYGDRPSSMKQVLQVLYDFPECVRPFLTDVPPKPNVVSEQLSFQAVGVSCLPPDASVSDLPGSESFHGVGAWNSRWLATVPIPSSLSLEFGDEFQEEDQLRGENACNPLYDYPHRSRFGHSSLHNLGTAGDFGFPPTSTACPNIESAAADDGDGGTNRVHSSASSSPSRRAAFFFPSSSIQSPDDEVWSPLLHTQHLEEFSDCRGRTQSHPYILCNLSVCGCRKSCLCCKTPLHMWSVWGTRTLSRLGQPGSIPALVLPSGGMAARRRKSVTAERFHSRVREINTRSSVYARKVCCSRKEEYIRGAGKRCCNASWYVTDRGSNLTSASRLLSRFEHPGSIPASGGLAARHREVVTVEGFILFLLPKPRQEKLRGRGGVRTTDLAVSKFALEPLESFRHLPRLNTDVMVFSLAYSRLIEVCELKRVRRSSVVKARTCCPEGLWFEPSVCISAAPAKQKNRYRPGGLMESQMGKVFQGLFLVISRARWLKWLERESTDRKVRGSIPTSASRLPLSRLGQPGIIPALVLPSGGTAARHREGVTVERFLFLE</sequence>
<evidence type="ECO:0000256" key="2">
    <source>
        <dbReference type="ARBA" id="ARBA00022692"/>
    </source>
</evidence>
<dbReference type="EMBL" id="NIRI02000013">
    <property type="protein sequence ID" value="KAG5453214.1"/>
    <property type="molecule type" value="Genomic_DNA"/>
</dbReference>
<dbReference type="Pfam" id="PF01094">
    <property type="entry name" value="ANF_receptor"/>
    <property type="match status" value="1"/>
</dbReference>
<dbReference type="InterPro" id="IPR050122">
    <property type="entry name" value="RTK"/>
</dbReference>
<evidence type="ECO:0000256" key="1">
    <source>
        <dbReference type="ARBA" id="ARBA00004167"/>
    </source>
</evidence>
<evidence type="ECO:0000256" key="4">
    <source>
        <dbReference type="ARBA" id="ARBA00023136"/>
    </source>
</evidence>
<evidence type="ECO:0000256" key="3">
    <source>
        <dbReference type="ARBA" id="ARBA00022989"/>
    </source>
</evidence>
<dbReference type="PANTHER" id="PTHR24416:SF489">
    <property type="entry name" value="PROTEIN KINASE DOMAIN-CONTAINING PROTEIN"/>
    <property type="match status" value="1"/>
</dbReference>
<dbReference type="GO" id="GO:0005524">
    <property type="term" value="F:ATP binding"/>
    <property type="evidence" value="ECO:0007669"/>
    <property type="project" value="UniProtKB-UniRule"/>
</dbReference>
<evidence type="ECO:0000256" key="5">
    <source>
        <dbReference type="ARBA" id="ARBA00051243"/>
    </source>
</evidence>
<dbReference type="SUPFAM" id="SSF56112">
    <property type="entry name" value="Protein kinase-like (PK-like)"/>
    <property type="match status" value="1"/>
</dbReference>
<evidence type="ECO:0000256" key="7">
    <source>
        <dbReference type="SAM" id="MobiDB-lite"/>
    </source>
</evidence>
<keyword evidence="11" id="KW-1185">Reference proteome</keyword>
<feature type="transmembrane region" description="Helical" evidence="8">
    <location>
        <begin position="616"/>
        <end position="635"/>
    </location>
</feature>
<keyword evidence="6" id="KW-0067">ATP-binding</keyword>
<reference evidence="10 11" key="1">
    <citation type="journal article" date="2018" name="Biotechnol. Adv.">
        <title>Improved genomic resources and new bioinformatic workflow for the carcinogenic parasite Clonorchis sinensis: Biotechnological implications.</title>
        <authorList>
            <person name="Wang D."/>
            <person name="Korhonen P.K."/>
            <person name="Gasser R.B."/>
            <person name="Young N.D."/>
        </authorList>
    </citation>
    <scope>NUCLEOTIDE SEQUENCE [LARGE SCALE GENOMIC DNA]</scope>
    <source>
        <strain evidence="10">Cs-k2</strain>
    </source>
</reference>
<comment type="caution">
    <text evidence="10">The sequence shown here is derived from an EMBL/GenBank/DDBJ whole genome shotgun (WGS) entry which is preliminary data.</text>
</comment>
<evidence type="ECO:0000313" key="11">
    <source>
        <dbReference type="Proteomes" id="UP000286415"/>
    </source>
</evidence>
<dbReference type="Pfam" id="PF07714">
    <property type="entry name" value="PK_Tyr_Ser-Thr"/>
    <property type="match status" value="1"/>
</dbReference>
<feature type="compositionally biased region" description="Polar residues" evidence="7">
    <location>
        <begin position="454"/>
        <end position="463"/>
    </location>
</feature>
<dbReference type="PROSITE" id="PS00109">
    <property type="entry name" value="PROTEIN_KINASE_TYR"/>
    <property type="match status" value="1"/>
</dbReference>
<dbReference type="GO" id="GO:0004714">
    <property type="term" value="F:transmembrane receptor protein tyrosine kinase activity"/>
    <property type="evidence" value="ECO:0007669"/>
    <property type="project" value="UniProtKB-EC"/>
</dbReference>
<gene>
    <name evidence="10" type="ORF">CSKR_110735</name>
</gene>
<dbReference type="InterPro" id="IPR011009">
    <property type="entry name" value="Kinase-like_dom_sf"/>
</dbReference>
<dbReference type="InterPro" id="IPR028082">
    <property type="entry name" value="Peripla_BP_I"/>
</dbReference>
<feature type="transmembrane region" description="Helical" evidence="8">
    <location>
        <begin position="561"/>
        <end position="584"/>
    </location>
</feature>
<dbReference type="InterPro" id="IPR020635">
    <property type="entry name" value="Tyr_kinase_cat_dom"/>
</dbReference>
<proteinExistence type="predicted"/>
<dbReference type="InterPro" id="IPR008266">
    <property type="entry name" value="Tyr_kinase_AS"/>
</dbReference>
<feature type="domain" description="Protein kinase" evidence="9">
    <location>
        <begin position="672"/>
        <end position="956"/>
    </location>
</feature>
<keyword evidence="6" id="KW-0547">Nucleotide-binding</keyword>
<dbReference type="SUPFAM" id="SSF53822">
    <property type="entry name" value="Periplasmic binding protein-like I"/>
    <property type="match status" value="1"/>
</dbReference>
<dbReference type="InterPro" id="IPR017441">
    <property type="entry name" value="Protein_kinase_ATP_BS"/>
</dbReference>
<dbReference type="GO" id="GO:0005886">
    <property type="term" value="C:plasma membrane"/>
    <property type="evidence" value="ECO:0007669"/>
    <property type="project" value="TreeGrafter"/>
</dbReference>
<organism evidence="10 11">
    <name type="scientific">Clonorchis sinensis</name>
    <name type="common">Chinese liver fluke</name>
    <dbReference type="NCBI Taxonomy" id="79923"/>
    <lineage>
        <taxon>Eukaryota</taxon>
        <taxon>Metazoa</taxon>
        <taxon>Spiralia</taxon>
        <taxon>Lophotrochozoa</taxon>
        <taxon>Platyhelminthes</taxon>
        <taxon>Trematoda</taxon>
        <taxon>Digenea</taxon>
        <taxon>Opisthorchiida</taxon>
        <taxon>Opisthorchiata</taxon>
        <taxon>Opisthorchiidae</taxon>
        <taxon>Clonorchis</taxon>
    </lineage>
</organism>
<feature type="non-terminal residue" evidence="10">
    <location>
        <position position="1"/>
    </location>
</feature>
<dbReference type="PROSITE" id="PS50011">
    <property type="entry name" value="PROTEIN_KINASE_DOM"/>
    <property type="match status" value="1"/>
</dbReference>
<feature type="binding site" evidence="6">
    <location>
        <position position="703"/>
    </location>
    <ligand>
        <name>ATP</name>
        <dbReference type="ChEBI" id="CHEBI:30616"/>
    </ligand>
</feature>
<dbReference type="Gene3D" id="3.40.50.2300">
    <property type="match status" value="2"/>
</dbReference>
<comment type="subcellular location">
    <subcellularLocation>
        <location evidence="1">Membrane</location>
        <topology evidence="1">Single-pass membrane protein</topology>
    </subcellularLocation>
</comment>
<keyword evidence="3 8" id="KW-1133">Transmembrane helix</keyword>
<dbReference type="GO" id="GO:0043235">
    <property type="term" value="C:receptor complex"/>
    <property type="evidence" value="ECO:0007669"/>
    <property type="project" value="TreeGrafter"/>
</dbReference>
<dbReference type="PANTHER" id="PTHR24416">
    <property type="entry name" value="TYROSINE-PROTEIN KINASE RECEPTOR"/>
    <property type="match status" value="1"/>
</dbReference>
<dbReference type="InterPro" id="IPR001245">
    <property type="entry name" value="Ser-Thr/Tyr_kinase_cat_dom"/>
</dbReference>
<protein>
    <submittedName>
        <fullName evidence="10">Insulin-like growth factor 1 receptor</fullName>
    </submittedName>
</protein>
<accession>A0A8T1MV00</accession>
<evidence type="ECO:0000256" key="8">
    <source>
        <dbReference type="SAM" id="Phobius"/>
    </source>
</evidence>
<evidence type="ECO:0000256" key="6">
    <source>
        <dbReference type="PROSITE-ProRule" id="PRU10141"/>
    </source>
</evidence>